<organism evidence="1 2">
    <name type="scientific">Salegentibacter mishustinae</name>
    <dbReference type="NCBI Taxonomy" id="270918"/>
    <lineage>
        <taxon>Bacteria</taxon>
        <taxon>Pseudomonadati</taxon>
        <taxon>Bacteroidota</taxon>
        <taxon>Flavobacteriia</taxon>
        <taxon>Flavobacteriales</taxon>
        <taxon>Flavobacteriaceae</taxon>
        <taxon>Salegentibacter</taxon>
    </lineage>
</organism>
<protein>
    <submittedName>
        <fullName evidence="1">Uncharacterized protein</fullName>
    </submittedName>
</protein>
<dbReference type="Proteomes" id="UP000051643">
    <property type="component" value="Unassembled WGS sequence"/>
</dbReference>
<keyword evidence="2" id="KW-1185">Reference proteome</keyword>
<evidence type="ECO:0000313" key="2">
    <source>
        <dbReference type="Proteomes" id="UP000051643"/>
    </source>
</evidence>
<accession>A0A0Q9ZJV7</accession>
<dbReference type="EMBL" id="LKTP01000023">
    <property type="protein sequence ID" value="KRG28659.1"/>
    <property type="molecule type" value="Genomic_DNA"/>
</dbReference>
<evidence type="ECO:0000313" key="1">
    <source>
        <dbReference type="EMBL" id="KRG28659.1"/>
    </source>
</evidence>
<comment type="caution">
    <text evidence="1">The sequence shown here is derived from an EMBL/GenBank/DDBJ whole genome shotgun (WGS) entry which is preliminary data.</text>
</comment>
<sequence length="95" mass="10626">MENNRKYKLRKAALKPGVKNRRFKVLEDDRDLSFIGAIAASATNEAYHKAVAISESIIEVEDGKVIRKQKDGSFEVIQTLAPRKSVQKGKTITIP</sequence>
<reference evidence="1" key="1">
    <citation type="submission" date="2015-10" db="EMBL/GenBank/DDBJ databases">
        <title>Draft genome sequence of Salegentibacter mishustinae KCTC 12263.</title>
        <authorList>
            <person name="Lin W."/>
            <person name="Zheng Q."/>
        </authorList>
    </citation>
    <scope>NUCLEOTIDE SEQUENCE [LARGE SCALE GENOMIC DNA]</scope>
    <source>
        <strain evidence="1">KCTC 12263</strain>
    </source>
</reference>
<dbReference type="RefSeq" id="WP_013073377.1">
    <property type="nucleotide sequence ID" value="NZ_BMWR01000001.1"/>
</dbReference>
<name>A0A0Q9ZJV7_9FLAO</name>
<proteinExistence type="predicted"/>
<dbReference type="AlphaFoldDB" id="A0A0Q9ZJV7"/>
<dbReference type="OrthoDB" id="1444816at2"/>
<gene>
    <name evidence="1" type="ORF">APR42_07765</name>
</gene>
<dbReference type="STRING" id="270918.APR42_07765"/>